<gene>
    <name evidence="1" type="ORF">BECKDK2373B_GA0170837_10983</name>
</gene>
<accession>A0A450T3K6</accession>
<sequence>MTYEHNSKVLPPLIRTLFRLFRKNFQNLIARFPHSTLNC</sequence>
<dbReference type="AlphaFoldDB" id="A0A450T3K6"/>
<name>A0A450T3K6_9GAMM</name>
<protein>
    <submittedName>
        <fullName evidence="1">Uncharacterized protein</fullName>
    </submittedName>
</protein>
<dbReference type="EMBL" id="CAADEX010000098">
    <property type="protein sequence ID" value="VFJ61091.1"/>
    <property type="molecule type" value="Genomic_DNA"/>
</dbReference>
<proteinExistence type="predicted"/>
<organism evidence="1">
    <name type="scientific">Candidatus Kentrum sp. DK</name>
    <dbReference type="NCBI Taxonomy" id="2126562"/>
    <lineage>
        <taxon>Bacteria</taxon>
        <taxon>Pseudomonadati</taxon>
        <taxon>Pseudomonadota</taxon>
        <taxon>Gammaproteobacteria</taxon>
        <taxon>Candidatus Kentrum</taxon>
    </lineage>
</organism>
<reference evidence="1" key="1">
    <citation type="submission" date="2019-02" db="EMBL/GenBank/DDBJ databases">
        <authorList>
            <person name="Gruber-Vodicka R. H."/>
            <person name="Seah K. B. B."/>
        </authorList>
    </citation>
    <scope>NUCLEOTIDE SEQUENCE</scope>
    <source>
        <strain evidence="1">BECK_DK47</strain>
    </source>
</reference>
<evidence type="ECO:0000313" key="1">
    <source>
        <dbReference type="EMBL" id="VFJ61091.1"/>
    </source>
</evidence>